<evidence type="ECO:0000313" key="4">
    <source>
        <dbReference type="Proteomes" id="UP000011087"/>
    </source>
</evidence>
<reference evidence="4" key="2">
    <citation type="submission" date="2012-11" db="EMBL/GenBank/DDBJ databases">
        <authorList>
            <person name="Kuo A."/>
            <person name="Curtis B.A."/>
            <person name="Tanifuji G."/>
            <person name="Burki F."/>
            <person name="Gruber A."/>
            <person name="Irimia M."/>
            <person name="Maruyama S."/>
            <person name="Arias M.C."/>
            <person name="Ball S.G."/>
            <person name="Gile G.H."/>
            <person name="Hirakawa Y."/>
            <person name="Hopkins J.F."/>
            <person name="Rensing S.A."/>
            <person name="Schmutz J."/>
            <person name="Symeonidi A."/>
            <person name="Elias M."/>
            <person name="Eveleigh R.J."/>
            <person name="Herman E.K."/>
            <person name="Klute M.J."/>
            <person name="Nakayama T."/>
            <person name="Obornik M."/>
            <person name="Reyes-Prieto A."/>
            <person name="Armbrust E.V."/>
            <person name="Aves S.J."/>
            <person name="Beiko R.G."/>
            <person name="Coutinho P."/>
            <person name="Dacks J.B."/>
            <person name="Durnford D.G."/>
            <person name="Fast N.M."/>
            <person name="Green B.R."/>
            <person name="Grisdale C."/>
            <person name="Hempe F."/>
            <person name="Henrissat B."/>
            <person name="Hoppner M.P."/>
            <person name="Ishida K.-I."/>
            <person name="Kim E."/>
            <person name="Koreny L."/>
            <person name="Kroth P.G."/>
            <person name="Liu Y."/>
            <person name="Malik S.-B."/>
            <person name="Maier U.G."/>
            <person name="McRose D."/>
            <person name="Mock T."/>
            <person name="Neilson J.A."/>
            <person name="Onodera N.T."/>
            <person name="Poole A.M."/>
            <person name="Pritham E.J."/>
            <person name="Richards T.A."/>
            <person name="Rocap G."/>
            <person name="Roy S.W."/>
            <person name="Sarai C."/>
            <person name="Schaack S."/>
            <person name="Shirato S."/>
            <person name="Slamovits C.H."/>
            <person name="Spencer D.F."/>
            <person name="Suzuki S."/>
            <person name="Worden A.Z."/>
            <person name="Zauner S."/>
            <person name="Barry K."/>
            <person name="Bell C."/>
            <person name="Bharti A.K."/>
            <person name="Crow J.A."/>
            <person name="Grimwood J."/>
            <person name="Kramer R."/>
            <person name="Lindquist E."/>
            <person name="Lucas S."/>
            <person name="Salamov A."/>
            <person name="McFadden G.I."/>
            <person name="Lane C.E."/>
            <person name="Keeling P.J."/>
            <person name="Gray M.W."/>
            <person name="Grigoriev I.V."/>
            <person name="Archibald J.M."/>
        </authorList>
    </citation>
    <scope>NUCLEOTIDE SEQUENCE</scope>
    <source>
        <strain evidence="4">CCMP2712</strain>
    </source>
</reference>
<dbReference type="HOGENOM" id="CLU_1550476_0_0_1"/>
<evidence type="ECO:0000313" key="2">
    <source>
        <dbReference type="EMBL" id="EKX52678.1"/>
    </source>
</evidence>
<keyword evidence="4" id="KW-1185">Reference proteome</keyword>
<dbReference type="AlphaFoldDB" id="L1JX47"/>
<gene>
    <name evidence="2" type="ORF">GUITHDRAFT_101837</name>
</gene>
<feature type="region of interest" description="Disordered" evidence="1">
    <location>
        <begin position="150"/>
        <end position="173"/>
    </location>
</feature>
<dbReference type="RefSeq" id="XP_005839658.1">
    <property type="nucleotide sequence ID" value="XM_005839601.1"/>
</dbReference>
<accession>L1JX47</accession>
<sequence length="173" mass="19252">MDDSNSKRKTVPELHEFTSRSNFPRRRQSDRDERASAQTPRSVPAPLRSRDRDSTYSPGYLAHQHDPRPSRRELDDHPHNLASSSESKPCRVLAYTPYSPLQQDAVSFFSGSRSGSAPAPLAASAHTRASYANEGGSVRRVQQLMADESKRDFGLLSPRKSGIKDYESPPSTP</sequence>
<dbReference type="Proteomes" id="UP000011087">
    <property type="component" value="Unassembled WGS sequence"/>
</dbReference>
<reference evidence="2 4" key="1">
    <citation type="journal article" date="2012" name="Nature">
        <title>Algal genomes reveal evolutionary mosaicism and the fate of nucleomorphs.</title>
        <authorList>
            <consortium name="DOE Joint Genome Institute"/>
            <person name="Curtis B.A."/>
            <person name="Tanifuji G."/>
            <person name="Burki F."/>
            <person name="Gruber A."/>
            <person name="Irimia M."/>
            <person name="Maruyama S."/>
            <person name="Arias M.C."/>
            <person name="Ball S.G."/>
            <person name="Gile G.H."/>
            <person name="Hirakawa Y."/>
            <person name="Hopkins J.F."/>
            <person name="Kuo A."/>
            <person name="Rensing S.A."/>
            <person name="Schmutz J."/>
            <person name="Symeonidi A."/>
            <person name="Elias M."/>
            <person name="Eveleigh R.J."/>
            <person name="Herman E.K."/>
            <person name="Klute M.J."/>
            <person name="Nakayama T."/>
            <person name="Obornik M."/>
            <person name="Reyes-Prieto A."/>
            <person name="Armbrust E.V."/>
            <person name="Aves S.J."/>
            <person name="Beiko R.G."/>
            <person name="Coutinho P."/>
            <person name="Dacks J.B."/>
            <person name="Durnford D.G."/>
            <person name="Fast N.M."/>
            <person name="Green B.R."/>
            <person name="Grisdale C.J."/>
            <person name="Hempel F."/>
            <person name="Henrissat B."/>
            <person name="Hoppner M.P."/>
            <person name="Ishida K."/>
            <person name="Kim E."/>
            <person name="Koreny L."/>
            <person name="Kroth P.G."/>
            <person name="Liu Y."/>
            <person name="Malik S.B."/>
            <person name="Maier U.G."/>
            <person name="McRose D."/>
            <person name="Mock T."/>
            <person name="Neilson J.A."/>
            <person name="Onodera N.T."/>
            <person name="Poole A.M."/>
            <person name="Pritham E.J."/>
            <person name="Richards T.A."/>
            <person name="Rocap G."/>
            <person name="Roy S.W."/>
            <person name="Sarai C."/>
            <person name="Schaack S."/>
            <person name="Shirato S."/>
            <person name="Slamovits C.H."/>
            <person name="Spencer D.F."/>
            <person name="Suzuki S."/>
            <person name="Worden A.Z."/>
            <person name="Zauner S."/>
            <person name="Barry K."/>
            <person name="Bell C."/>
            <person name="Bharti A.K."/>
            <person name="Crow J.A."/>
            <person name="Grimwood J."/>
            <person name="Kramer R."/>
            <person name="Lindquist E."/>
            <person name="Lucas S."/>
            <person name="Salamov A."/>
            <person name="McFadden G.I."/>
            <person name="Lane C.E."/>
            <person name="Keeling P.J."/>
            <person name="Gray M.W."/>
            <person name="Grigoriev I.V."/>
            <person name="Archibald J.M."/>
        </authorList>
    </citation>
    <scope>NUCLEOTIDE SEQUENCE</scope>
    <source>
        <strain evidence="2 4">CCMP2712</strain>
    </source>
</reference>
<dbReference type="EMBL" id="JH992972">
    <property type="protein sequence ID" value="EKX52678.1"/>
    <property type="molecule type" value="Genomic_DNA"/>
</dbReference>
<dbReference type="KEGG" id="gtt:GUITHDRAFT_101837"/>
<feature type="compositionally biased region" description="Basic and acidic residues" evidence="1">
    <location>
        <begin position="63"/>
        <end position="79"/>
    </location>
</feature>
<proteinExistence type="predicted"/>
<protein>
    <submittedName>
        <fullName evidence="2 3">Uncharacterized protein</fullName>
    </submittedName>
</protein>
<dbReference type="GeneID" id="17309267"/>
<dbReference type="EnsemblProtists" id="EKX52678">
    <property type="protein sequence ID" value="EKX52678"/>
    <property type="gene ID" value="GUITHDRAFT_101837"/>
</dbReference>
<evidence type="ECO:0000313" key="3">
    <source>
        <dbReference type="EnsemblProtists" id="EKX52678"/>
    </source>
</evidence>
<name>L1JX47_GUITC</name>
<evidence type="ECO:0000256" key="1">
    <source>
        <dbReference type="SAM" id="MobiDB-lite"/>
    </source>
</evidence>
<reference evidence="3" key="3">
    <citation type="submission" date="2015-06" db="UniProtKB">
        <authorList>
            <consortium name="EnsemblProtists"/>
        </authorList>
    </citation>
    <scope>IDENTIFICATION</scope>
</reference>
<organism evidence="2">
    <name type="scientific">Guillardia theta (strain CCMP2712)</name>
    <name type="common">Cryptophyte</name>
    <dbReference type="NCBI Taxonomy" id="905079"/>
    <lineage>
        <taxon>Eukaryota</taxon>
        <taxon>Cryptophyceae</taxon>
        <taxon>Pyrenomonadales</taxon>
        <taxon>Geminigeraceae</taxon>
        <taxon>Guillardia</taxon>
    </lineage>
</organism>
<feature type="region of interest" description="Disordered" evidence="1">
    <location>
        <begin position="1"/>
        <end position="90"/>
    </location>
</feature>
<feature type="compositionally biased region" description="Basic and acidic residues" evidence="1">
    <location>
        <begin position="1"/>
        <end position="18"/>
    </location>
</feature>
<dbReference type="PaxDb" id="55529-EKX52678"/>